<dbReference type="AlphaFoldDB" id="A0AAD7RY27"/>
<reference evidence="2" key="1">
    <citation type="journal article" date="2023" name="Science">
        <title>Genome structures resolve the early diversification of teleost fishes.</title>
        <authorList>
            <person name="Parey E."/>
            <person name="Louis A."/>
            <person name="Montfort J."/>
            <person name="Bouchez O."/>
            <person name="Roques C."/>
            <person name="Iampietro C."/>
            <person name="Lluch J."/>
            <person name="Castinel A."/>
            <person name="Donnadieu C."/>
            <person name="Desvignes T."/>
            <person name="Floi Bucao C."/>
            <person name="Jouanno E."/>
            <person name="Wen M."/>
            <person name="Mejri S."/>
            <person name="Dirks R."/>
            <person name="Jansen H."/>
            <person name="Henkel C."/>
            <person name="Chen W.J."/>
            <person name="Zahm M."/>
            <person name="Cabau C."/>
            <person name="Klopp C."/>
            <person name="Thompson A.W."/>
            <person name="Robinson-Rechavi M."/>
            <person name="Braasch I."/>
            <person name="Lecointre G."/>
            <person name="Bobe J."/>
            <person name="Postlethwait J.H."/>
            <person name="Berthelot C."/>
            <person name="Roest Crollius H."/>
            <person name="Guiguen Y."/>
        </authorList>
    </citation>
    <scope>NUCLEOTIDE SEQUENCE</scope>
    <source>
        <strain evidence="2">NC1722</strain>
    </source>
</reference>
<gene>
    <name evidence="2" type="ORF">AAFF_G00076660</name>
</gene>
<organism evidence="2 3">
    <name type="scientific">Aldrovandia affinis</name>
    <dbReference type="NCBI Taxonomy" id="143900"/>
    <lineage>
        <taxon>Eukaryota</taxon>
        <taxon>Metazoa</taxon>
        <taxon>Chordata</taxon>
        <taxon>Craniata</taxon>
        <taxon>Vertebrata</taxon>
        <taxon>Euteleostomi</taxon>
        <taxon>Actinopterygii</taxon>
        <taxon>Neopterygii</taxon>
        <taxon>Teleostei</taxon>
        <taxon>Notacanthiformes</taxon>
        <taxon>Halosauridae</taxon>
        <taxon>Aldrovandia</taxon>
    </lineage>
</organism>
<evidence type="ECO:0000313" key="3">
    <source>
        <dbReference type="Proteomes" id="UP001221898"/>
    </source>
</evidence>
<evidence type="ECO:0000313" key="2">
    <source>
        <dbReference type="EMBL" id="KAJ8392302.1"/>
    </source>
</evidence>
<feature type="region of interest" description="Disordered" evidence="1">
    <location>
        <begin position="27"/>
        <end position="86"/>
    </location>
</feature>
<protein>
    <submittedName>
        <fullName evidence="2">Uncharacterized protein</fullName>
    </submittedName>
</protein>
<accession>A0AAD7RY27</accession>
<keyword evidence="3" id="KW-1185">Reference proteome</keyword>
<evidence type="ECO:0000256" key="1">
    <source>
        <dbReference type="SAM" id="MobiDB-lite"/>
    </source>
</evidence>
<name>A0AAD7RY27_9TELE</name>
<comment type="caution">
    <text evidence="2">The sequence shown here is derived from an EMBL/GenBank/DDBJ whole genome shotgun (WGS) entry which is preliminary data.</text>
</comment>
<dbReference type="Proteomes" id="UP001221898">
    <property type="component" value="Unassembled WGS sequence"/>
</dbReference>
<proteinExistence type="predicted"/>
<sequence length="170" mass="18588">MGKTKLRSWQKTLCGIYFQCNANTNESQRQWAQNGGGEKEGEDEGEWKRAPSSLRRLRRRSLDASSSPQGDCLGDNLLRSRRVKDGAADIDPGLQRRAFRMVTLPETASAPHPLRMPPPANLCPASGSTADNLSPPGRAETVRSIPLNGEGLLLRAPVSPPTEVECERVL</sequence>
<dbReference type="EMBL" id="JAINUG010000147">
    <property type="protein sequence ID" value="KAJ8392302.1"/>
    <property type="molecule type" value="Genomic_DNA"/>
</dbReference>